<evidence type="ECO:0008006" key="4">
    <source>
        <dbReference type="Google" id="ProtNLM"/>
    </source>
</evidence>
<dbReference type="PANTHER" id="PTHR36974:SF1">
    <property type="entry name" value="DOXX FAMILY MEMBRANE PROTEIN"/>
    <property type="match status" value="1"/>
</dbReference>
<dbReference type="EMBL" id="JBHLTP010000012">
    <property type="protein sequence ID" value="MFC0524933.1"/>
    <property type="molecule type" value="Genomic_DNA"/>
</dbReference>
<feature type="transmembrane region" description="Helical" evidence="1">
    <location>
        <begin position="92"/>
        <end position="110"/>
    </location>
</feature>
<keyword evidence="1" id="KW-0812">Transmembrane</keyword>
<dbReference type="Proteomes" id="UP001589836">
    <property type="component" value="Unassembled WGS sequence"/>
</dbReference>
<organism evidence="2 3">
    <name type="scientific">Pontibacillus salicampi</name>
    <dbReference type="NCBI Taxonomy" id="1449801"/>
    <lineage>
        <taxon>Bacteria</taxon>
        <taxon>Bacillati</taxon>
        <taxon>Bacillota</taxon>
        <taxon>Bacilli</taxon>
        <taxon>Bacillales</taxon>
        <taxon>Bacillaceae</taxon>
        <taxon>Pontibacillus</taxon>
    </lineage>
</organism>
<dbReference type="PANTHER" id="PTHR36974">
    <property type="entry name" value="MEMBRANE PROTEIN-RELATED"/>
    <property type="match status" value="1"/>
</dbReference>
<keyword evidence="3" id="KW-1185">Reference proteome</keyword>
<evidence type="ECO:0000313" key="3">
    <source>
        <dbReference type="Proteomes" id="UP001589836"/>
    </source>
</evidence>
<feature type="transmembrane region" description="Helical" evidence="1">
    <location>
        <begin position="32"/>
        <end position="49"/>
    </location>
</feature>
<evidence type="ECO:0000313" key="2">
    <source>
        <dbReference type="EMBL" id="MFC0524933.1"/>
    </source>
</evidence>
<comment type="caution">
    <text evidence="2">The sequence shown here is derived from an EMBL/GenBank/DDBJ whole genome shotgun (WGS) entry which is preliminary data.</text>
</comment>
<evidence type="ECO:0000256" key="1">
    <source>
        <dbReference type="SAM" id="Phobius"/>
    </source>
</evidence>
<gene>
    <name evidence="2" type="ORF">ACFFGV_15245</name>
</gene>
<keyword evidence="1" id="KW-1133">Transmembrane helix</keyword>
<reference evidence="2 3" key="1">
    <citation type="submission" date="2024-09" db="EMBL/GenBank/DDBJ databases">
        <authorList>
            <person name="Sun Q."/>
            <person name="Mori K."/>
        </authorList>
    </citation>
    <scope>NUCLEOTIDE SEQUENCE [LARGE SCALE GENOMIC DNA]</scope>
    <source>
        <strain evidence="2 3">NCAIM B.02529</strain>
    </source>
</reference>
<feature type="transmembrane region" description="Helical" evidence="1">
    <location>
        <begin position="56"/>
        <end position="72"/>
    </location>
</feature>
<dbReference type="RefSeq" id="WP_377349508.1">
    <property type="nucleotide sequence ID" value="NZ_JBHLTP010000012.1"/>
</dbReference>
<name>A0ABV6LR91_9BACI</name>
<keyword evidence="1" id="KW-0472">Membrane</keyword>
<accession>A0ABV6LR91</accession>
<sequence length="121" mass="13839">MFAMLLTTGMSHFFMASSFQQMLPDFIPYKSLVVYLTGIIEILLGIGVVFNRFLKVSSYSLIIFFIVVFPVNVNNALNGTLLSGGLESQIPYYLWIRLLFQPLFIWWVILGMKVDDVNQTT</sequence>
<proteinExistence type="predicted"/>
<protein>
    <recommendedName>
        <fullName evidence="4">DoxX family membrane protein</fullName>
    </recommendedName>
</protein>